<sequence>MAIQVQHRRGTAAAHSGFVGAPGELTWITDEKRWVGHDGATTGGIKVARLDEVSSEVLRAVGNTNFSFQITDRMVVSNTAFTAPRTGTLPAANAVSAGRTITFFDTLPAINGANTLTIARAGSDTINGATSLVCSTPGGRWDLVSDGVSRWSVTSFILDGDRGDIVASGSGATLTIDPAVLSAFGRTLVDDADAAAARATLSALGLAQSGLRNLIINGDFRFNQRAYGGSAVGAGVYTFDRWKAGASGVTFTASGGNATISAGSLVQIIEGASIAYGGTYVINWVGNATCTVDGVAKTKGETFTLTQGTNCTVAFSGGSVGSVQVEFGVIPTAFEIRPYGLELMLCQRYYVRFGETGRFTVGSGMSTSSLTCLAFVPLPVPMRAIPVLSLSSVAQIAADSAGGTGATTAVAITGTSPAGRSGIDLIITTSGSYAVPTGVIVRISANHWIAFDAEL</sequence>
<dbReference type="Gene3D" id="2.10.10.30">
    <property type="match status" value="1"/>
</dbReference>
<organism evidence="2 3">
    <name type="scientific">Bosea lupini</name>
    <dbReference type="NCBI Taxonomy" id="1036779"/>
    <lineage>
        <taxon>Bacteria</taxon>
        <taxon>Pseudomonadati</taxon>
        <taxon>Pseudomonadota</taxon>
        <taxon>Alphaproteobacteria</taxon>
        <taxon>Hyphomicrobiales</taxon>
        <taxon>Boseaceae</taxon>
        <taxon>Bosea</taxon>
    </lineage>
</organism>
<protein>
    <recommendedName>
        <fullName evidence="1">Major tropism determinant N-terminal domain-containing protein</fullName>
    </recommendedName>
</protein>
<evidence type="ECO:0000259" key="1">
    <source>
        <dbReference type="Pfam" id="PF18454"/>
    </source>
</evidence>
<keyword evidence="3" id="KW-1185">Reference proteome</keyword>
<dbReference type="Proteomes" id="UP000199664">
    <property type="component" value="Unassembled WGS sequence"/>
</dbReference>
<feature type="domain" description="Major tropism determinant N-terminal" evidence="1">
    <location>
        <begin position="5"/>
        <end position="41"/>
    </location>
</feature>
<dbReference type="AlphaFoldDB" id="A0A1H8ACT3"/>
<dbReference type="InterPro" id="IPR041352">
    <property type="entry name" value="Mtd_N"/>
</dbReference>
<reference evidence="3" key="1">
    <citation type="submission" date="2016-10" db="EMBL/GenBank/DDBJ databases">
        <authorList>
            <person name="Varghese N."/>
            <person name="Submissions S."/>
        </authorList>
    </citation>
    <scope>NUCLEOTIDE SEQUENCE [LARGE SCALE GENOMIC DNA]</scope>
    <source>
        <strain evidence="3">LMG 26383,CCUG 61248,R- 45681</strain>
    </source>
</reference>
<name>A0A1H8ACT3_9HYPH</name>
<accession>A0A1H8ACT3</accession>
<dbReference type="RefSeq" id="WP_091843425.1">
    <property type="nucleotide sequence ID" value="NZ_FOAN01000019.1"/>
</dbReference>
<dbReference type="STRING" id="1036779.SAMN04515666_11911"/>
<dbReference type="OrthoDB" id="564699at2"/>
<dbReference type="Pfam" id="PF18454">
    <property type="entry name" value="Mtd_N"/>
    <property type="match status" value="1"/>
</dbReference>
<gene>
    <name evidence="2" type="ORF">SAMN04515666_11911</name>
</gene>
<proteinExistence type="predicted"/>
<evidence type="ECO:0000313" key="2">
    <source>
        <dbReference type="EMBL" id="SEM68585.1"/>
    </source>
</evidence>
<dbReference type="EMBL" id="FOAN01000019">
    <property type="protein sequence ID" value="SEM68585.1"/>
    <property type="molecule type" value="Genomic_DNA"/>
</dbReference>
<evidence type="ECO:0000313" key="3">
    <source>
        <dbReference type="Proteomes" id="UP000199664"/>
    </source>
</evidence>